<feature type="compositionally biased region" description="Polar residues" evidence="9">
    <location>
        <begin position="12"/>
        <end position="40"/>
    </location>
</feature>
<protein>
    <recommendedName>
        <fullName evidence="10">KASH domain-containing protein</fullName>
    </recommendedName>
</protein>
<keyword evidence="5 7" id="KW-0472">Membrane</keyword>
<reference evidence="11" key="1">
    <citation type="submission" date="2021-03" db="EMBL/GenBank/DDBJ databases">
        <authorList>
            <person name="Bekaert M."/>
        </authorList>
    </citation>
    <scope>NUCLEOTIDE SEQUENCE</scope>
</reference>
<feature type="compositionally biased region" description="Acidic residues" evidence="9">
    <location>
        <begin position="556"/>
        <end position="565"/>
    </location>
</feature>
<dbReference type="CDD" id="cd00176">
    <property type="entry name" value="SPEC"/>
    <property type="match status" value="1"/>
</dbReference>
<keyword evidence="8" id="KW-0175">Coiled coil</keyword>
<feature type="topological domain" description="Perinuclear space" evidence="7">
    <location>
        <begin position="1146"/>
        <end position="1189"/>
    </location>
</feature>
<comment type="similarity">
    <text evidence="2">Belongs to the nesprin family.</text>
</comment>
<comment type="caution">
    <text evidence="11">The sequence shown here is derived from an EMBL/GenBank/DDBJ whole genome shotgun (WGS) entry which is preliminary data.</text>
</comment>
<keyword evidence="3 7" id="KW-0812">Transmembrane</keyword>
<name>A0A8S3VKC1_MYTED</name>
<feature type="compositionally biased region" description="Low complexity" evidence="9">
    <location>
        <begin position="67"/>
        <end position="76"/>
    </location>
</feature>
<evidence type="ECO:0000313" key="11">
    <source>
        <dbReference type="EMBL" id="CAG2255494.1"/>
    </source>
</evidence>
<evidence type="ECO:0000256" key="2">
    <source>
        <dbReference type="ARBA" id="ARBA00008619"/>
    </source>
</evidence>
<feature type="topological domain" description="Cytoplasmic" evidence="7">
    <location>
        <begin position="1"/>
        <end position="1124"/>
    </location>
</feature>
<organism evidence="11 12">
    <name type="scientific">Mytilus edulis</name>
    <name type="common">Blue mussel</name>
    <dbReference type="NCBI Taxonomy" id="6550"/>
    <lineage>
        <taxon>Eukaryota</taxon>
        <taxon>Metazoa</taxon>
        <taxon>Spiralia</taxon>
        <taxon>Lophotrochozoa</taxon>
        <taxon>Mollusca</taxon>
        <taxon>Bivalvia</taxon>
        <taxon>Autobranchia</taxon>
        <taxon>Pteriomorphia</taxon>
        <taxon>Mytilida</taxon>
        <taxon>Mytiloidea</taxon>
        <taxon>Mytilidae</taxon>
        <taxon>Mytilinae</taxon>
        <taxon>Mytilus</taxon>
    </lineage>
</organism>
<dbReference type="PROSITE" id="PS51049">
    <property type="entry name" value="KASH"/>
    <property type="match status" value="1"/>
</dbReference>
<keyword evidence="6" id="KW-0539">Nucleus</keyword>
<evidence type="ECO:0000256" key="8">
    <source>
        <dbReference type="SAM" id="Coils"/>
    </source>
</evidence>
<evidence type="ECO:0000256" key="4">
    <source>
        <dbReference type="ARBA" id="ARBA00022989"/>
    </source>
</evidence>
<evidence type="ECO:0000259" key="10">
    <source>
        <dbReference type="PROSITE" id="PS51049"/>
    </source>
</evidence>
<dbReference type="Proteomes" id="UP000683360">
    <property type="component" value="Unassembled WGS sequence"/>
</dbReference>
<dbReference type="InterPro" id="IPR018159">
    <property type="entry name" value="Spectrin/alpha-actinin"/>
</dbReference>
<feature type="region of interest" description="Disordered" evidence="9">
    <location>
        <begin position="517"/>
        <end position="571"/>
    </location>
</feature>
<evidence type="ECO:0000313" key="12">
    <source>
        <dbReference type="Proteomes" id="UP000683360"/>
    </source>
</evidence>
<feature type="compositionally biased region" description="Polar residues" evidence="9">
    <location>
        <begin position="484"/>
        <end position="500"/>
    </location>
</feature>
<feature type="compositionally biased region" description="Basic and acidic residues" evidence="9">
    <location>
        <begin position="42"/>
        <end position="53"/>
    </location>
</feature>
<dbReference type="AlphaFoldDB" id="A0A8S3VKC1"/>
<evidence type="ECO:0000256" key="6">
    <source>
        <dbReference type="ARBA" id="ARBA00023242"/>
    </source>
</evidence>
<evidence type="ECO:0000256" key="1">
    <source>
        <dbReference type="ARBA" id="ARBA00004126"/>
    </source>
</evidence>
<keyword evidence="4" id="KW-1133">Transmembrane helix</keyword>
<dbReference type="EMBL" id="CAJPWZ010003272">
    <property type="protein sequence ID" value="CAG2255494.1"/>
    <property type="molecule type" value="Genomic_DNA"/>
</dbReference>
<evidence type="ECO:0000256" key="9">
    <source>
        <dbReference type="SAM" id="MobiDB-lite"/>
    </source>
</evidence>
<proteinExistence type="inferred from homology"/>
<comment type="subcellular location">
    <subcellularLocation>
        <location evidence="1">Nucleus membrane</location>
    </subcellularLocation>
</comment>
<evidence type="ECO:0000256" key="3">
    <source>
        <dbReference type="ARBA" id="ARBA00022692"/>
    </source>
</evidence>
<dbReference type="SUPFAM" id="SSF46966">
    <property type="entry name" value="Spectrin repeat"/>
    <property type="match status" value="1"/>
</dbReference>
<evidence type="ECO:0000256" key="5">
    <source>
        <dbReference type="ARBA" id="ARBA00023136"/>
    </source>
</evidence>
<gene>
    <name evidence="11" type="ORF">MEDL_66927</name>
</gene>
<feature type="compositionally biased region" description="Low complexity" evidence="9">
    <location>
        <begin position="93"/>
        <end position="106"/>
    </location>
</feature>
<keyword evidence="12" id="KW-1185">Reference proteome</keyword>
<accession>A0A8S3VKC1</accession>
<sequence length="1189" mass="135560">MSTTPLRKVDKMSSQSLNFSPVESGRTNSPALMERNNISSPDLKRILDFPSEPKRRRVMMDDVSITSSQVSSQVSSRAHSPSFSELMDDSLQSTPGTTPGTSPAGTLKDQFRRRYSKYELLTDNFQYLFDKDILDACKTSDEETSGENNKVSLTEFRKQYHELTSWLAQVLQTTQKSTGSLMLSEKYLVQKDQEELLNQSPRLRLINDYAQQLVERHPGFKEEVTPCLQHLHQQWKVVEEAVSCKDISRNTDCMIADMQMDLKSLAQWLDEVEQKLFSLTLHSNTNDEEVLHLLQIHQVLQKDIESRSRNINAVLKLSDRLQDELEEDFSLLQHAQAAQQIQRRWHGVWLQSLESQCRLENALKAKKKPFSSASFLSGWIPQNSGWEKFGSSPLTDDSFTVNNRCADFVESPLAEDSDQKDSSTCVEETDINCGLSHASGDFSGKDSAVVSEVEFKMSSECSDSDLDMLRRNKHRLESRDIGYSSGTSVSPINTGHTSTESDCDDIRKLIEKVDTLVGEKLPTSENKSPKRERRSPVKRKSESPPKIVEISSCDASSEDSDEGADEFSTATDDQEILCDSVLGLDFNSDASLSPTTLPRFHDTSKLKKRKQRKDRPWSVIQFSDVSDKEVVTLSKSETSINTLEYETPKQFRSSTLPKCGVKRKLYDTTPRVEVTDTETEVSDAYVTAQTDISCTEDEDPLNSTASMSEPVWWDNYHQQTVYTSLGEDQEELPISWAQLEQDLEFDEEITSAQSSSIVRDVMAKKKSKPKLTNQSSKHGYDSDSDLEDLYFFIKDSAKQLKITDQFLKKKVKDFQGTGIDLNSSKYAEVIATCQTNIDCLRRVLQHLGTVVSTDEEEDVDTLQEILYQWEKLHAFASERQLQSQQLSTLYKCLEDTQSKVNGCDVIPHHHKFSNIREVEQCLSDVKEKHETMLQTKDMFYHLEDKISVYELEHPSINLDQLLFQTKLAGQTMSERSQRLSQEMAKLEHIHEIWQDYSRTRQDLEKLLQEQFNVEVLASRLESQEDQSEDLCLQMINEALKSYEEKSQKLQVLRGQLSNYLNEDTRTQMMNSMSDIHDQLFEAQRKCGQLLRTINQDLAAQLEKNSGRTSSAASSSFSSPSTWLKSRYVQAAAVFLMFGIGYILNPETVTELGNWSFSIAPDFRYVNGPPPILKVKVYIHNDFVLIEISR</sequence>
<dbReference type="OrthoDB" id="10041151at2759"/>
<evidence type="ECO:0000256" key="7">
    <source>
        <dbReference type="PROSITE-ProRule" id="PRU00385"/>
    </source>
</evidence>
<feature type="region of interest" description="Disordered" evidence="9">
    <location>
        <begin position="477"/>
        <end position="504"/>
    </location>
</feature>
<dbReference type="GO" id="GO:0031965">
    <property type="term" value="C:nuclear membrane"/>
    <property type="evidence" value="ECO:0007669"/>
    <property type="project" value="UniProtKB-SubCell"/>
</dbReference>
<feature type="coiled-coil region" evidence="8">
    <location>
        <begin position="1032"/>
        <end position="1062"/>
    </location>
</feature>
<feature type="region of interest" description="Disordered" evidence="9">
    <location>
        <begin position="1"/>
        <end position="108"/>
    </location>
</feature>
<dbReference type="SMART" id="SM00150">
    <property type="entry name" value="SPEC"/>
    <property type="match status" value="2"/>
</dbReference>
<dbReference type="Gene3D" id="1.20.58.60">
    <property type="match status" value="2"/>
</dbReference>
<dbReference type="InterPro" id="IPR012315">
    <property type="entry name" value="KASH"/>
</dbReference>
<feature type="domain" description="KASH" evidence="10">
    <location>
        <begin position="1116"/>
        <end position="1171"/>
    </location>
</feature>